<name>A0ABY8L7W6_9RHOB</name>
<gene>
    <name evidence="1" type="ORF">P8627_10450</name>
</gene>
<sequence length="50" mass="5672">MFASIADFLLGAALSRRSRIDHSTLRSPSRPRGEFARHDDLGWMARVGTW</sequence>
<evidence type="ECO:0000313" key="1">
    <source>
        <dbReference type="EMBL" id="WGH77467.1"/>
    </source>
</evidence>
<dbReference type="Proteomes" id="UP001243420">
    <property type="component" value="Chromosome"/>
</dbReference>
<dbReference type="EMBL" id="CP122537">
    <property type="protein sequence ID" value="WGH77467.1"/>
    <property type="molecule type" value="Genomic_DNA"/>
</dbReference>
<proteinExistence type="predicted"/>
<keyword evidence="2" id="KW-1185">Reference proteome</keyword>
<protein>
    <submittedName>
        <fullName evidence="1">Uncharacterized protein</fullName>
    </submittedName>
</protein>
<evidence type="ECO:0000313" key="2">
    <source>
        <dbReference type="Proteomes" id="UP001243420"/>
    </source>
</evidence>
<reference evidence="1 2" key="1">
    <citation type="submission" date="2023-04" db="EMBL/GenBank/DDBJ databases">
        <title>Jannaschia ovalis sp. nov., a marine bacterium isolated from sea tidal flat.</title>
        <authorList>
            <person name="Kwon D.Y."/>
            <person name="Kim J.-J."/>
        </authorList>
    </citation>
    <scope>NUCLEOTIDE SEQUENCE [LARGE SCALE GENOMIC DNA]</scope>
    <source>
        <strain evidence="1 2">GRR-S6-38</strain>
    </source>
</reference>
<organism evidence="1 2">
    <name type="scientific">Jannaschia ovalis</name>
    <dbReference type="NCBI Taxonomy" id="3038773"/>
    <lineage>
        <taxon>Bacteria</taxon>
        <taxon>Pseudomonadati</taxon>
        <taxon>Pseudomonadota</taxon>
        <taxon>Alphaproteobacteria</taxon>
        <taxon>Rhodobacterales</taxon>
        <taxon>Roseobacteraceae</taxon>
        <taxon>Jannaschia</taxon>
    </lineage>
</organism>
<dbReference type="RefSeq" id="WP_279964042.1">
    <property type="nucleotide sequence ID" value="NZ_CP122537.1"/>
</dbReference>
<accession>A0ABY8L7W6</accession>